<gene>
    <name evidence="11" type="ORF">ACD_80C00011G0012</name>
</gene>
<dbReference type="Pfam" id="PF03147">
    <property type="entry name" value="FDX-ACB"/>
    <property type="match status" value="1"/>
</dbReference>
<evidence type="ECO:0000256" key="8">
    <source>
        <dbReference type="ARBA" id="ARBA00031194"/>
    </source>
</evidence>
<dbReference type="GO" id="GO:0004812">
    <property type="term" value="F:aminoacyl-tRNA ligase activity"/>
    <property type="evidence" value="ECO:0007669"/>
    <property type="project" value="UniProtKB-KW"/>
</dbReference>
<dbReference type="InterPro" id="IPR036690">
    <property type="entry name" value="Fdx_antiC-bd_sf"/>
</dbReference>
<accession>K1X5X0</accession>
<keyword evidence="6" id="KW-0809">Transit peptide</keyword>
<dbReference type="GO" id="GO:0043039">
    <property type="term" value="P:tRNA aminoacylation"/>
    <property type="evidence" value="ECO:0007669"/>
    <property type="project" value="InterPro"/>
</dbReference>
<dbReference type="PROSITE" id="PS51447">
    <property type="entry name" value="FDX_ACB"/>
    <property type="match status" value="1"/>
</dbReference>
<evidence type="ECO:0000256" key="5">
    <source>
        <dbReference type="ARBA" id="ARBA00022917"/>
    </source>
</evidence>
<dbReference type="GO" id="GO:0005524">
    <property type="term" value="F:ATP binding"/>
    <property type="evidence" value="ECO:0007669"/>
    <property type="project" value="UniProtKB-KW"/>
</dbReference>
<dbReference type="AlphaFoldDB" id="K1X5X0"/>
<feature type="domain" description="Aminoacyl-transfer RNA synthetases class-II family profile" evidence="9">
    <location>
        <begin position="91"/>
        <end position="331"/>
    </location>
</feature>
<evidence type="ECO:0000313" key="11">
    <source>
        <dbReference type="EMBL" id="EKD25625.1"/>
    </source>
</evidence>
<sequence>MNKENFTSSEWYNMKDAISLGSDDQATQKISDILSDSSKLININWNDNKWIEYIKQKMNDKSLSPREISYYNRILRVLSMPDLSKQPWHPINLVINKILSAHFFEWFDHIDVPQFVSEWETFDLFNFPENHVARRPSDSYFVNKSEIKKESILLRPHTSVMWYHYLIEWKAKEILEKTWEVKALSFWKVYRVDELDKTHHECFHQIDGLRITSKEKEIINQDTLKEVLSNTIKALFWENVKFRFNQDQFPYTTDSLEVEVEFEWKWLEVLWAWVVHPTVLEKLWLDSTKYNWWAFGFGIDRLVMALKKVPDIRILRSEDKRITSQWWNLNPYKEVSNFPPVYKDISFVTSKDKFVKNTVEMEKSWKIELINEADSFDLAGIARDVSWWLIEEVRVIDIFENDKKFGNDKKSVCVRITFRSLERTLTNEEINIAYFKIREKLEKELNYELR</sequence>
<evidence type="ECO:0000259" key="9">
    <source>
        <dbReference type="PROSITE" id="PS50862"/>
    </source>
</evidence>
<protein>
    <recommendedName>
        <fullName evidence="8">Phenylalanyl-tRNA synthetase</fullName>
    </recommendedName>
</protein>
<dbReference type="GO" id="GO:0006412">
    <property type="term" value="P:translation"/>
    <property type="evidence" value="ECO:0007669"/>
    <property type="project" value="UniProtKB-KW"/>
</dbReference>
<keyword evidence="3" id="KW-0547">Nucleotide-binding</keyword>
<dbReference type="Gene3D" id="3.30.70.380">
    <property type="entry name" value="Ferrodoxin-fold anticodon-binding domain"/>
    <property type="match status" value="1"/>
</dbReference>
<organism evidence="11">
    <name type="scientific">uncultured bacterium</name>
    <name type="common">gcode 4</name>
    <dbReference type="NCBI Taxonomy" id="1234023"/>
    <lineage>
        <taxon>Bacteria</taxon>
        <taxon>environmental samples</taxon>
    </lineage>
</organism>
<dbReference type="InterPro" id="IPR045864">
    <property type="entry name" value="aa-tRNA-synth_II/BPL/LPL"/>
</dbReference>
<keyword evidence="7" id="KW-0030">Aminoacyl-tRNA synthetase</keyword>
<proteinExistence type="inferred from homology"/>
<dbReference type="InterPro" id="IPR002319">
    <property type="entry name" value="Phenylalanyl-tRNA_Synthase"/>
</dbReference>
<dbReference type="SUPFAM" id="SSF54991">
    <property type="entry name" value="Anticodon-binding domain of PheRS"/>
    <property type="match status" value="1"/>
</dbReference>
<dbReference type="SMART" id="SM00896">
    <property type="entry name" value="FDX-ACB"/>
    <property type="match status" value="1"/>
</dbReference>
<reference evidence="11" key="1">
    <citation type="journal article" date="2012" name="Science">
        <title>Fermentation, hydrogen, and sulfur metabolism in multiple uncultivated bacterial phyla.</title>
        <authorList>
            <person name="Wrighton K.C."/>
            <person name="Thomas B.C."/>
            <person name="Sharon I."/>
            <person name="Miller C.S."/>
            <person name="Castelle C.J."/>
            <person name="VerBerkmoes N.C."/>
            <person name="Wilkins M.J."/>
            <person name="Hettich R.L."/>
            <person name="Lipton M.S."/>
            <person name="Williams K.H."/>
            <person name="Long P.E."/>
            <person name="Banfield J.F."/>
        </authorList>
    </citation>
    <scope>NUCLEOTIDE SEQUENCE [LARGE SCALE GENOMIC DNA]</scope>
</reference>
<dbReference type="Gene3D" id="3.30.930.10">
    <property type="entry name" value="Bira Bifunctional Protein, Domain 2"/>
    <property type="match status" value="1"/>
</dbReference>
<evidence type="ECO:0000256" key="1">
    <source>
        <dbReference type="ARBA" id="ARBA00008226"/>
    </source>
</evidence>
<evidence type="ECO:0000256" key="7">
    <source>
        <dbReference type="ARBA" id="ARBA00023146"/>
    </source>
</evidence>
<comment type="similarity">
    <text evidence="1">Belongs to the class-II aminoacyl-tRNA synthetase family.</text>
</comment>
<keyword evidence="5" id="KW-0648">Protein biosynthesis</keyword>
<dbReference type="Pfam" id="PF01409">
    <property type="entry name" value="tRNA-synt_2d"/>
    <property type="match status" value="1"/>
</dbReference>
<dbReference type="InterPro" id="IPR005121">
    <property type="entry name" value="Fdx_antiC-bd"/>
</dbReference>
<dbReference type="PROSITE" id="PS50862">
    <property type="entry name" value="AA_TRNA_LIGASE_II"/>
    <property type="match status" value="1"/>
</dbReference>
<evidence type="ECO:0000256" key="6">
    <source>
        <dbReference type="ARBA" id="ARBA00022946"/>
    </source>
</evidence>
<dbReference type="InterPro" id="IPR006195">
    <property type="entry name" value="aa-tRNA-synth_II"/>
</dbReference>
<keyword evidence="2" id="KW-0436">Ligase</keyword>
<evidence type="ECO:0000256" key="3">
    <source>
        <dbReference type="ARBA" id="ARBA00022741"/>
    </source>
</evidence>
<keyword evidence="4" id="KW-0067">ATP-binding</keyword>
<evidence type="ECO:0000256" key="4">
    <source>
        <dbReference type="ARBA" id="ARBA00022840"/>
    </source>
</evidence>
<dbReference type="GO" id="GO:0000049">
    <property type="term" value="F:tRNA binding"/>
    <property type="evidence" value="ECO:0007669"/>
    <property type="project" value="InterPro"/>
</dbReference>
<name>K1X5X0_9BACT</name>
<dbReference type="EMBL" id="AMFJ01036018">
    <property type="protein sequence ID" value="EKD25625.1"/>
    <property type="molecule type" value="Genomic_DNA"/>
</dbReference>
<comment type="caution">
    <text evidence="11">The sequence shown here is derived from an EMBL/GenBank/DDBJ whole genome shotgun (WGS) entry which is preliminary data.</text>
</comment>
<evidence type="ECO:0000256" key="2">
    <source>
        <dbReference type="ARBA" id="ARBA00022598"/>
    </source>
</evidence>
<feature type="domain" description="FDX-ACB" evidence="10">
    <location>
        <begin position="336"/>
        <end position="450"/>
    </location>
</feature>
<dbReference type="SUPFAM" id="SSF55681">
    <property type="entry name" value="Class II aaRS and biotin synthetases"/>
    <property type="match status" value="1"/>
</dbReference>
<evidence type="ECO:0000259" key="10">
    <source>
        <dbReference type="PROSITE" id="PS51447"/>
    </source>
</evidence>